<dbReference type="KEGG" id="maua:110342963"/>
<dbReference type="InterPro" id="IPR036051">
    <property type="entry name" value="KRAB_dom_sf"/>
</dbReference>
<dbReference type="SMART" id="SM00349">
    <property type="entry name" value="KRAB"/>
    <property type="match status" value="2"/>
</dbReference>
<feature type="domain" description="KRAB" evidence="1">
    <location>
        <begin position="1"/>
        <end position="43"/>
    </location>
</feature>
<reference evidence="3" key="1">
    <citation type="journal article" date="2017" name="Sci. Rep.">
        <title>De novo assembly, annotation, and characterization of the whole brain transcriptome of male and female Syrian hamsters.</title>
        <authorList>
            <person name="McCann K.E."/>
            <person name="Sinkiewicz D.M."/>
            <person name="Norvelle A."/>
            <person name="Huhman K.L."/>
        </authorList>
    </citation>
    <scope>NUCLEOTIDE SEQUENCE</scope>
</reference>
<organism evidence="2 3">
    <name type="scientific">Mesocricetus auratus</name>
    <name type="common">Golden hamster</name>
    <dbReference type="NCBI Taxonomy" id="10036"/>
    <lineage>
        <taxon>Eukaryota</taxon>
        <taxon>Metazoa</taxon>
        <taxon>Chordata</taxon>
        <taxon>Craniata</taxon>
        <taxon>Vertebrata</taxon>
        <taxon>Euteleostomi</taxon>
        <taxon>Mammalia</taxon>
        <taxon>Eutheria</taxon>
        <taxon>Euarchontoglires</taxon>
        <taxon>Glires</taxon>
        <taxon>Rodentia</taxon>
        <taxon>Myomorpha</taxon>
        <taxon>Muroidea</taxon>
        <taxon>Cricetidae</taxon>
        <taxon>Cricetinae</taxon>
        <taxon>Mesocricetus</taxon>
    </lineage>
</organism>
<feature type="domain" description="KRAB" evidence="1">
    <location>
        <begin position="46"/>
        <end position="111"/>
    </location>
</feature>
<accession>A0A3Q0D8U5</accession>
<dbReference type="RefSeq" id="XP_021089353.1">
    <property type="nucleotide sequence ID" value="XM_021233694.2"/>
</dbReference>
<sequence>MLENYSNLVSVGITVSKPELINSLEQSKDPWDVNTGEIEDKDQGNIDIRRHGHRHLSGGMGMPGFCTEILYKDIMLEACRNLVSGGLTVSKPELINSLEQSKEPLNRRNRS</sequence>
<dbReference type="GeneID" id="110342963"/>
<keyword evidence="2" id="KW-1185">Reference proteome</keyword>
<protein>
    <submittedName>
        <fullName evidence="3">Zinc finger protein 300</fullName>
    </submittedName>
</protein>
<dbReference type="SUPFAM" id="SSF109640">
    <property type="entry name" value="KRAB domain (Kruppel-associated box)"/>
    <property type="match status" value="2"/>
</dbReference>
<dbReference type="PROSITE" id="PS50805">
    <property type="entry name" value="KRAB"/>
    <property type="match status" value="2"/>
</dbReference>
<dbReference type="OrthoDB" id="9634936at2759"/>
<evidence type="ECO:0000313" key="2">
    <source>
        <dbReference type="Proteomes" id="UP000886700"/>
    </source>
</evidence>
<evidence type="ECO:0000259" key="1">
    <source>
        <dbReference type="PROSITE" id="PS50805"/>
    </source>
</evidence>
<dbReference type="Proteomes" id="UP000886700">
    <property type="component" value="Unplaced"/>
</dbReference>
<evidence type="ECO:0000313" key="3">
    <source>
        <dbReference type="RefSeq" id="XP_021089353.1"/>
    </source>
</evidence>
<gene>
    <name evidence="3" type="primary">LOC110342963</name>
</gene>
<dbReference type="PANTHER" id="PTHR23232:SF150">
    <property type="entry name" value="ZINC FINGER PROTEIN 993-RELATED"/>
    <property type="match status" value="1"/>
</dbReference>
<name>A0A3Q0D8U5_MESAU</name>
<reference evidence="3" key="2">
    <citation type="submission" date="2025-08" db="UniProtKB">
        <authorList>
            <consortium name="RefSeq"/>
        </authorList>
    </citation>
    <scope>IDENTIFICATION</scope>
</reference>
<dbReference type="InterPro" id="IPR001909">
    <property type="entry name" value="KRAB"/>
</dbReference>
<dbReference type="PANTHER" id="PTHR23232">
    <property type="entry name" value="KRAB DOMAIN C2H2 ZINC FINGER"/>
    <property type="match status" value="1"/>
</dbReference>
<proteinExistence type="predicted"/>
<dbReference type="GO" id="GO:0006355">
    <property type="term" value="P:regulation of DNA-templated transcription"/>
    <property type="evidence" value="ECO:0007669"/>
    <property type="project" value="InterPro"/>
</dbReference>
<dbReference type="AlphaFoldDB" id="A0A3Q0D8U5"/>
<dbReference type="InterPro" id="IPR050169">
    <property type="entry name" value="Krueppel_C2H2_ZnF"/>
</dbReference>